<keyword evidence="4" id="KW-1185">Reference proteome</keyword>
<feature type="chain" id="PRO_5040918507" description="MORN repeat-containing protein" evidence="2">
    <location>
        <begin position="24"/>
        <end position="298"/>
    </location>
</feature>
<dbReference type="EMBL" id="JAPNKE010000002">
    <property type="protein sequence ID" value="MCY1012032.1"/>
    <property type="molecule type" value="Genomic_DNA"/>
</dbReference>
<accession>A0A9X3EX71</accession>
<evidence type="ECO:0008006" key="5">
    <source>
        <dbReference type="Google" id="ProtNLM"/>
    </source>
</evidence>
<comment type="caution">
    <text evidence="3">The sequence shown here is derived from an EMBL/GenBank/DDBJ whole genome shotgun (WGS) entry which is preliminary data.</text>
</comment>
<feature type="signal peptide" evidence="2">
    <location>
        <begin position="1"/>
        <end position="23"/>
    </location>
</feature>
<dbReference type="Proteomes" id="UP001150924">
    <property type="component" value="Unassembled WGS sequence"/>
</dbReference>
<sequence length="298" mass="32902">MWRLDRWFLGCIAATVLSLPALAASPAPCPDGASWHGQAPPHGSEYFCGKTRPDGQVVRHGWGVSYHPVSGVKLEECEYRDGARDGRCTFFDERGDRSERGTYAAGVRTGQWWYWSLPSPQGRVYELGLTPGAPEAAVARRGLVEGFFGELGAEPKEATALTEAVLSYVDKGGERRQVCGPHLCVGPGRIAAEPIFVDLGATAEQAQRDRKLLAQHEARARVRKAEEARAVRAAEAKLAAERRRVERERRRVEREEAYEDYEEEPEQGCCRYCSTGKPCGDSCIARNKTCRKGRGCAC</sequence>
<dbReference type="AlphaFoldDB" id="A0A9X3EX71"/>
<organism evidence="3 4">
    <name type="scientific">Nannocystis pusilla</name>
    <dbReference type="NCBI Taxonomy" id="889268"/>
    <lineage>
        <taxon>Bacteria</taxon>
        <taxon>Pseudomonadati</taxon>
        <taxon>Myxococcota</taxon>
        <taxon>Polyangia</taxon>
        <taxon>Nannocystales</taxon>
        <taxon>Nannocystaceae</taxon>
        <taxon>Nannocystis</taxon>
    </lineage>
</organism>
<evidence type="ECO:0000256" key="2">
    <source>
        <dbReference type="SAM" id="SignalP"/>
    </source>
</evidence>
<evidence type="ECO:0000256" key="1">
    <source>
        <dbReference type="SAM" id="Coils"/>
    </source>
</evidence>
<keyword evidence="2" id="KW-0732">Signal</keyword>
<protein>
    <recommendedName>
        <fullName evidence="5">MORN repeat-containing protein</fullName>
    </recommendedName>
</protein>
<evidence type="ECO:0000313" key="4">
    <source>
        <dbReference type="Proteomes" id="UP001150924"/>
    </source>
</evidence>
<evidence type="ECO:0000313" key="3">
    <source>
        <dbReference type="EMBL" id="MCY1012032.1"/>
    </source>
</evidence>
<dbReference type="RefSeq" id="WP_267775368.1">
    <property type="nucleotide sequence ID" value="NZ_JAPNKE010000002.1"/>
</dbReference>
<dbReference type="SUPFAM" id="SSF82185">
    <property type="entry name" value="Histone H3 K4-specific methyltransferase SET7/9 N-terminal domain"/>
    <property type="match status" value="1"/>
</dbReference>
<gene>
    <name evidence="3" type="ORF">OV079_42105</name>
</gene>
<dbReference type="Gene3D" id="2.20.110.10">
    <property type="entry name" value="Histone H3 K4-specific methyltransferase SET7/9 N-terminal domain"/>
    <property type="match status" value="1"/>
</dbReference>
<name>A0A9X3EX71_9BACT</name>
<keyword evidence="1" id="KW-0175">Coiled coil</keyword>
<feature type="coiled-coil region" evidence="1">
    <location>
        <begin position="224"/>
        <end position="264"/>
    </location>
</feature>
<reference evidence="3" key="1">
    <citation type="submission" date="2022-11" db="EMBL/GenBank/DDBJ databases">
        <title>Minimal conservation of predation-associated metabolite biosynthetic gene clusters underscores biosynthetic potential of Myxococcota including descriptions for ten novel species: Archangium lansinium sp. nov., Myxococcus landrumus sp. nov., Nannocystis bai.</title>
        <authorList>
            <person name="Ahearne A."/>
            <person name="Stevens C."/>
            <person name="Phillips K."/>
        </authorList>
    </citation>
    <scope>NUCLEOTIDE SEQUENCE</scope>
    <source>
        <strain evidence="3">Na p29</strain>
    </source>
</reference>
<proteinExistence type="predicted"/>